<keyword evidence="2" id="KW-1185">Reference proteome</keyword>
<accession>A0ABY7ML33</accession>
<gene>
    <name evidence="1" type="ORF">I3J27_32120</name>
</gene>
<dbReference type="RefSeq" id="WP_270162895.1">
    <property type="nucleotide sequence ID" value="NZ_CP089391.1"/>
</dbReference>
<reference evidence="1" key="1">
    <citation type="submission" date="2021-12" db="EMBL/GenBank/DDBJ databases">
        <title>Bradyrhizobium xenonodulans sp. nov.</title>
        <authorList>
            <person name="Claassens R."/>
            <person name="Venter S.N."/>
            <person name="Beukes C.W."/>
            <person name="Stepkowski T."/>
            <person name="Steenkamp E.T."/>
        </authorList>
    </citation>
    <scope>NUCLEOTIDE SEQUENCE</scope>
    <source>
        <strain evidence="1">14AB</strain>
    </source>
</reference>
<organism evidence="1 2">
    <name type="scientific">Bradyrhizobium xenonodulans</name>
    <dbReference type="NCBI Taxonomy" id="2736875"/>
    <lineage>
        <taxon>Bacteria</taxon>
        <taxon>Pseudomonadati</taxon>
        <taxon>Pseudomonadota</taxon>
        <taxon>Alphaproteobacteria</taxon>
        <taxon>Hyphomicrobiales</taxon>
        <taxon>Nitrobacteraceae</taxon>
        <taxon>Bradyrhizobium</taxon>
    </lineage>
</organism>
<evidence type="ECO:0000313" key="2">
    <source>
        <dbReference type="Proteomes" id="UP001179614"/>
    </source>
</evidence>
<protein>
    <recommendedName>
        <fullName evidence="3">Transposase</fullName>
    </recommendedName>
</protein>
<evidence type="ECO:0008006" key="3">
    <source>
        <dbReference type="Google" id="ProtNLM"/>
    </source>
</evidence>
<dbReference type="Proteomes" id="UP001179614">
    <property type="component" value="Chromosome"/>
</dbReference>
<dbReference type="EMBL" id="CP089391">
    <property type="protein sequence ID" value="WBL77620.1"/>
    <property type="molecule type" value="Genomic_DNA"/>
</dbReference>
<name>A0ABY7ML33_9BRAD</name>
<sequence>MPALADGRLATLVRQVMPPRAQKWIVQVVTDHKDACAMFNRNVLRVHWTWPTAIHAAGMHSILNHYPLSLKKVPSQILRGLSSRTIVDVWQACTIKRGYKGRLSEKRGFLARTASREIAFASNAAAAELDALRAARRAIYERSRQVKIRSQRDEDYQGLLTKRLSSRKYDGAYRVPLSHYKR</sequence>
<evidence type="ECO:0000313" key="1">
    <source>
        <dbReference type="EMBL" id="WBL77620.1"/>
    </source>
</evidence>
<proteinExistence type="predicted"/>